<dbReference type="PROSITE" id="PS51674">
    <property type="entry name" value="4FE4S_WBL"/>
    <property type="match status" value="1"/>
</dbReference>
<dbReference type="AlphaFoldDB" id="A0A7I9ZBB2"/>
<sequence length="101" mass="10866">MTNWTVVSTLLAGIPELPGARCKGAAGLYEATVNERTKPTNRAELERARTAALNVCADCPALDACRAWLDQQQPTRRPRGVVAGRVITATGHLAKSLRVNQ</sequence>
<evidence type="ECO:0000259" key="1">
    <source>
        <dbReference type="PROSITE" id="PS51674"/>
    </source>
</evidence>
<dbReference type="EMBL" id="BLLA01000001">
    <property type="protein sequence ID" value="GFG98132.1"/>
    <property type="molecule type" value="Genomic_DNA"/>
</dbReference>
<dbReference type="InterPro" id="IPR034768">
    <property type="entry name" value="4FE4S_WBL"/>
</dbReference>
<organism evidence="2 3">
    <name type="scientific">Mycobacterium timonense</name>
    <dbReference type="NCBI Taxonomy" id="701043"/>
    <lineage>
        <taxon>Bacteria</taxon>
        <taxon>Bacillati</taxon>
        <taxon>Actinomycetota</taxon>
        <taxon>Actinomycetes</taxon>
        <taxon>Mycobacteriales</taxon>
        <taxon>Mycobacteriaceae</taxon>
        <taxon>Mycobacterium</taxon>
        <taxon>Mycobacterium avium complex (MAC)</taxon>
    </lineage>
</organism>
<dbReference type="Proteomes" id="UP000465301">
    <property type="component" value="Unassembled WGS sequence"/>
</dbReference>
<gene>
    <name evidence="2" type="ORF">MTIM_40110</name>
</gene>
<reference evidence="2 3" key="1">
    <citation type="journal article" date="2019" name="Emerg. Microbes Infect.">
        <title>Comprehensive subspecies identification of 175 nontuberculous mycobacteria species based on 7547 genomic profiles.</title>
        <authorList>
            <person name="Matsumoto Y."/>
            <person name="Kinjo T."/>
            <person name="Motooka D."/>
            <person name="Nabeya D."/>
            <person name="Jung N."/>
            <person name="Uechi K."/>
            <person name="Horii T."/>
            <person name="Iida T."/>
            <person name="Fujita J."/>
            <person name="Nakamura S."/>
        </authorList>
    </citation>
    <scope>NUCLEOTIDE SEQUENCE [LARGE SCALE GENOMIC DNA]</scope>
    <source>
        <strain evidence="2 3">JCM 30726</strain>
    </source>
</reference>
<feature type="domain" description="4Fe-4S Wbl-type" evidence="1">
    <location>
        <begin position="21"/>
        <end position="92"/>
    </location>
</feature>
<name>A0A7I9ZBB2_9MYCO</name>
<proteinExistence type="predicted"/>
<evidence type="ECO:0000313" key="2">
    <source>
        <dbReference type="EMBL" id="GFG98132.1"/>
    </source>
</evidence>
<protein>
    <recommendedName>
        <fullName evidence="1">4Fe-4S Wbl-type domain-containing protein</fullName>
    </recommendedName>
</protein>
<evidence type="ECO:0000313" key="3">
    <source>
        <dbReference type="Proteomes" id="UP000465301"/>
    </source>
</evidence>
<comment type="caution">
    <text evidence="2">The sequence shown here is derived from an EMBL/GenBank/DDBJ whole genome shotgun (WGS) entry which is preliminary data.</text>
</comment>
<keyword evidence="3" id="KW-1185">Reference proteome</keyword>
<accession>A0A7I9ZBB2</accession>